<accession>A0AAN9XQC9</accession>
<evidence type="ECO:0000256" key="2">
    <source>
        <dbReference type="ARBA" id="ARBA00007447"/>
    </source>
</evidence>
<dbReference type="Proteomes" id="UP001386955">
    <property type="component" value="Unassembled WGS sequence"/>
</dbReference>
<name>A0AAN9XQC9_PSOTE</name>
<feature type="chain" id="PRO_5042818441" description="Peptidase A1 domain-containing protein" evidence="8">
    <location>
        <begin position="20"/>
        <end position="432"/>
    </location>
</feature>
<keyword evidence="8" id="KW-0732">Signal</keyword>
<dbReference type="InterPro" id="IPR032861">
    <property type="entry name" value="TAXi_N"/>
</dbReference>
<proteinExistence type="inferred from homology"/>
<comment type="subcellular location">
    <subcellularLocation>
        <location evidence="1">Secreted</location>
    </subcellularLocation>
</comment>
<keyword evidence="6" id="KW-0378">Hydrolase</keyword>
<evidence type="ECO:0000313" key="10">
    <source>
        <dbReference type="EMBL" id="KAK7401632.1"/>
    </source>
</evidence>
<keyword evidence="5" id="KW-0064">Aspartyl protease</keyword>
<sequence>MHPFVFFSLALYSLSIVCSTETNEGLRSFSIDLIHNDSPLSPFYNPSLTRSQRIINIALTTFSQLTFLDENNLPETLLFPDKFQYLIRYYIGTPPVERLARVNTGSDLIWVQCSPCKVYCFPQNTPLFEPDKSSTFTSLSCNSQPCTLFPPGQHKCGNLDQCLYSYQYGDKSFTVGTLGTETLHFGSITGANIVSFPNKIFGCGVYNNFTFVTSEKVTGVVGLGAGPLSLVSQLGDHIGHKFSYCLLPFDSTSTSKLKFGSDSIITTNDTLSTPLIIKPSLPSFYFLNLESITIGQKIVQTGQIDGNIIIASGTPMTFLEPTLYYNFEALLQEALGIESVQDVPSPFKYCFAFRDHIVFPHTVFQFTGASVALKPTNLFLEIPDIHMLCLAVVPSPQRGISIFGSFAQYDFQVGYDLEGKTVSFIPADCTKI</sequence>
<evidence type="ECO:0000256" key="3">
    <source>
        <dbReference type="ARBA" id="ARBA00022525"/>
    </source>
</evidence>
<dbReference type="InterPro" id="IPR021109">
    <property type="entry name" value="Peptidase_aspartic_dom_sf"/>
</dbReference>
<evidence type="ECO:0000256" key="4">
    <source>
        <dbReference type="ARBA" id="ARBA00022670"/>
    </source>
</evidence>
<keyword evidence="7" id="KW-0325">Glycoprotein</keyword>
<dbReference type="AlphaFoldDB" id="A0AAN9XQC9"/>
<evidence type="ECO:0000256" key="8">
    <source>
        <dbReference type="SAM" id="SignalP"/>
    </source>
</evidence>
<feature type="domain" description="Peptidase A1" evidence="9">
    <location>
        <begin position="85"/>
        <end position="425"/>
    </location>
</feature>
<dbReference type="FunFam" id="2.40.70.10:FF:000050">
    <property type="entry name" value="Aspartic proteinase CDR1"/>
    <property type="match status" value="1"/>
</dbReference>
<protein>
    <recommendedName>
        <fullName evidence="9">Peptidase A1 domain-containing protein</fullName>
    </recommendedName>
</protein>
<dbReference type="GO" id="GO:0004190">
    <property type="term" value="F:aspartic-type endopeptidase activity"/>
    <property type="evidence" value="ECO:0007669"/>
    <property type="project" value="UniProtKB-KW"/>
</dbReference>
<dbReference type="Pfam" id="PF14543">
    <property type="entry name" value="TAXi_N"/>
    <property type="match status" value="1"/>
</dbReference>
<evidence type="ECO:0000256" key="7">
    <source>
        <dbReference type="ARBA" id="ARBA00023180"/>
    </source>
</evidence>
<dbReference type="InterPro" id="IPR033121">
    <property type="entry name" value="PEPTIDASE_A1"/>
</dbReference>
<comment type="similarity">
    <text evidence="2">Belongs to the peptidase A1 family.</text>
</comment>
<dbReference type="InterPro" id="IPR051708">
    <property type="entry name" value="Plant_Aspart_Prot_A1"/>
</dbReference>
<evidence type="ECO:0000256" key="5">
    <source>
        <dbReference type="ARBA" id="ARBA00022750"/>
    </source>
</evidence>
<dbReference type="PANTHER" id="PTHR47967:SF128">
    <property type="entry name" value="ASPARTIC PROTEINASE CDR1-LIKE"/>
    <property type="match status" value="1"/>
</dbReference>
<dbReference type="InterPro" id="IPR034161">
    <property type="entry name" value="Pepsin-like_plant"/>
</dbReference>
<dbReference type="SUPFAM" id="SSF50630">
    <property type="entry name" value="Acid proteases"/>
    <property type="match status" value="1"/>
</dbReference>
<comment type="caution">
    <text evidence="10">The sequence shown here is derived from an EMBL/GenBank/DDBJ whole genome shotgun (WGS) entry which is preliminary data.</text>
</comment>
<keyword evidence="3" id="KW-0964">Secreted</keyword>
<dbReference type="Pfam" id="PF14541">
    <property type="entry name" value="TAXi_C"/>
    <property type="match status" value="1"/>
</dbReference>
<feature type="signal peptide" evidence="8">
    <location>
        <begin position="1"/>
        <end position="19"/>
    </location>
</feature>
<dbReference type="PROSITE" id="PS51767">
    <property type="entry name" value="PEPTIDASE_A1"/>
    <property type="match status" value="1"/>
</dbReference>
<dbReference type="GO" id="GO:0006508">
    <property type="term" value="P:proteolysis"/>
    <property type="evidence" value="ECO:0007669"/>
    <property type="project" value="UniProtKB-KW"/>
</dbReference>
<evidence type="ECO:0000256" key="1">
    <source>
        <dbReference type="ARBA" id="ARBA00004613"/>
    </source>
</evidence>
<evidence type="ECO:0000259" key="9">
    <source>
        <dbReference type="PROSITE" id="PS51767"/>
    </source>
</evidence>
<dbReference type="EMBL" id="JAYMYS010000003">
    <property type="protein sequence ID" value="KAK7401632.1"/>
    <property type="molecule type" value="Genomic_DNA"/>
</dbReference>
<dbReference type="InterPro" id="IPR032799">
    <property type="entry name" value="TAXi_C"/>
</dbReference>
<evidence type="ECO:0000256" key="6">
    <source>
        <dbReference type="ARBA" id="ARBA00022801"/>
    </source>
</evidence>
<reference evidence="10 11" key="1">
    <citation type="submission" date="2024-01" db="EMBL/GenBank/DDBJ databases">
        <title>The genomes of 5 underutilized Papilionoideae crops provide insights into root nodulation and disease resistanc.</title>
        <authorList>
            <person name="Jiang F."/>
        </authorList>
    </citation>
    <scope>NUCLEOTIDE SEQUENCE [LARGE SCALE GENOMIC DNA]</scope>
    <source>
        <strain evidence="10">DUOXIRENSHENG_FW03</strain>
        <tissue evidence="10">Leaves</tissue>
    </source>
</reference>
<keyword evidence="4" id="KW-0645">Protease</keyword>
<organism evidence="10 11">
    <name type="scientific">Psophocarpus tetragonolobus</name>
    <name type="common">Winged bean</name>
    <name type="synonym">Dolichos tetragonolobus</name>
    <dbReference type="NCBI Taxonomy" id="3891"/>
    <lineage>
        <taxon>Eukaryota</taxon>
        <taxon>Viridiplantae</taxon>
        <taxon>Streptophyta</taxon>
        <taxon>Embryophyta</taxon>
        <taxon>Tracheophyta</taxon>
        <taxon>Spermatophyta</taxon>
        <taxon>Magnoliopsida</taxon>
        <taxon>eudicotyledons</taxon>
        <taxon>Gunneridae</taxon>
        <taxon>Pentapetalae</taxon>
        <taxon>rosids</taxon>
        <taxon>fabids</taxon>
        <taxon>Fabales</taxon>
        <taxon>Fabaceae</taxon>
        <taxon>Papilionoideae</taxon>
        <taxon>50 kb inversion clade</taxon>
        <taxon>NPAAA clade</taxon>
        <taxon>indigoferoid/millettioid clade</taxon>
        <taxon>Phaseoleae</taxon>
        <taxon>Psophocarpus</taxon>
    </lineage>
</organism>
<dbReference type="PANTHER" id="PTHR47967">
    <property type="entry name" value="OS07G0603500 PROTEIN-RELATED"/>
    <property type="match status" value="1"/>
</dbReference>
<dbReference type="GO" id="GO:0005576">
    <property type="term" value="C:extracellular region"/>
    <property type="evidence" value="ECO:0007669"/>
    <property type="project" value="UniProtKB-SubCell"/>
</dbReference>
<evidence type="ECO:0000313" key="11">
    <source>
        <dbReference type="Proteomes" id="UP001386955"/>
    </source>
</evidence>
<dbReference type="Gene3D" id="2.40.70.10">
    <property type="entry name" value="Acid Proteases"/>
    <property type="match status" value="2"/>
</dbReference>
<dbReference type="FunFam" id="2.40.70.10:FF:000051">
    <property type="entry name" value="Putative aspartic protease"/>
    <property type="match status" value="1"/>
</dbReference>
<keyword evidence="11" id="KW-1185">Reference proteome</keyword>
<dbReference type="CDD" id="cd05476">
    <property type="entry name" value="pepsin_A_like_plant"/>
    <property type="match status" value="1"/>
</dbReference>
<gene>
    <name evidence="10" type="ORF">VNO78_13255</name>
</gene>